<protein>
    <submittedName>
        <fullName evidence="2">Uncharacterized protein</fullName>
    </submittedName>
</protein>
<dbReference type="OrthoDB" id="10416965at2759"/>
<feature type="compositionally biased region" description="Polar residues" evidence="1">
    <location>
        <begin position="13"/>
        <end position="41"/>
    </location>
</feature>
<reference evidence="2 3" key="1">
    <citation type="submission" date="2019-07" db="EMBL/GenBank/DDBJ databases">
        <title>Finished genome of Venturia effusa.</title>
        <authorList>
            <person name="Young C.A."/>
            <person name="Cox M.P."/>
            <person name="Ganley A.R.D."/>
            <person name="David W.J."/>
        </authorList>
    </citation>
    <scope>NUCLEOTIDE SEQUENCE [LARGE SCALE GENOMIC DNA]</scope>
    <source>
        <strain evidence="3">albino</strain>
    </source>
</reference>
<sequence>MPSYAYNNLPPAASSSYQNPPKRQQQPIYQNQTRQPSTPNRQKLLPPIPVTYTLTPQHAAWSQYILRLYYLDSHEKYYSWTEEDIAIDLAYRSIIDGISMDPASDVETHAVEVCLELVDKGVWRFCERRMEKIKIMVGGAM</sequence>
<gene>
    <name evidence="2" type="ORF">FKW77_005405</name>
</gene>
<evidence type="ECO:0000313" key="3">
    <source>
        <dbReference type="Proteomes" id="UP000316270"/>
    </source>
</evidence>
<evidence type="ECO:0000313" key="2">
    <source>
        <dbReference type="EMBL" id="QDS76962.1"/>
    </source>
</evidence>
<accession>A0A517LMV3</accession>
<evidence type="ECO:0000256" key="1">
    <source>
        <dbReference type="SAM" id="MobiDB-lite"/>
    </source>
</evidence>
<keyword evidence="3" id="KW-1185">Reference proteome</keyword>
<name>A0A517LMV3_9PEZI</name>
<dbReference type="EMBL" id="CP042200">
    <property type="protein sequence ID" value="QDS76962.1"/>
    <property type="molecule type" value="Genomic_DNA"/>
</dbReference>
<feature type="region of interest" description="Disordered" evidence="1">
    <location>
        <begin position="1"/>
        <end position="43"/>
    </location>
</feature>
<proteinExistence type="predicted"/>
<dbReference type="AlphaFoldDB" id="A0A517LMV3"/>
<dbReference type="Proteomes" id="UP000316270">
    <property type="component" value="Chromosome 16"/>
</dbReference>
<organism evidence="2 3">
    <name type="scientific">Venturia effusa</name>
    <dbReference type="NCBI Taxonomy" id="50376"/>
    <lineage>
        <taxon>Eukaryota</taxon>
        <taxon>Fungi</taxon>
        <taxon>Dikarya</taxon>
        <taxon>Ascomycota</taxon>
        <taxon>Pezizomycotina</taxon>
        <taxon>Dothideomycetes</taxon>
        <taxon>Pleosporomycetidae</taxon>
        <taxon>Venturiales</taxon>
        <taxon>Venturiaceae</taxon>
        <taxon>Venturia</taxon>
    </lineage>
</organism>